<dbReference type="CDD" id="cd01647">
    <property type="entry name" value="RT_LTR"/>
    <property type="match status" value="1"/>
</dbReference>
<dbReference type="Pfam" id="PF03732">
    <property type="entry name" value="Retrotrans_gag"/>
    <property type="match status" value="1"/>
</dbReference>
<evidence type="ECO:0000256" key="1">
    <source>
        <dbReference type="SAM" id="MobiDB-lite"/>
    </source>
</evidence>
<protein>
    <submittedName>
        <fullName evidence="3">Retrotransposon gag domain</fullName>
    </submittedName>
</protein>
<dbReference type="Proteomes" id="UP000694251">
    <property type="component" value="Unassembled WGS sequence"/>
</dbReference>
<keyword evidence="4" id="KW-1185">Reference proteome</keyword>
<dbReference type="InterPro" id="IPR032567">
    <property type="entry name" value="RTL1-rel"/>
</dbReference>
<reference evidence="3 4" key="1">
    <citation type="submission" date="2020-12" db="EMBL/GenBank/DDBJ databases">
        <title>Concerted genomic and epigenomic changes stabilize Arabidopsis allopolyploids.</title>
        <authorList>
            <person name="Chen Z."/>
        </authorList>
    </citation>
    <scope>NUCLEOTIDE SEQUENCE [LARGE SCALE GENOMIC DNA]</scope>
    <source>
        <strain evidence="3">As9502</strain>
        <tissue evidence="3">Leaf</tissue>
    </source>
</reference>
<feature type="compositionally biased region" description="Low complexity" evidence="1">
    <location>
        <begin position="207"/>
        <end position="216"/>
    </location>
</feature>
<feature type="region of interest" description="Disordered" evidence="1">
    <location>
        <begin position="205"/>
        <end position="237"/>
    </location>
</feature>
<accession>A0A8T1XAT8</accession>
<gene>
    <name evidence="3" type="ORF">ISN44_Un129g000020</name>
</gene>
<evidence type="ECO:0000259" key="2">
    <source>
        <dbReference type="Pfam" id="PF03732"/>
    </source>
</evidence>
<name>A0A8T1XAT8_ARASU</name>
<evidence type="ECO:0000313" key="3">
    <source>
        <dbReference type="EMBL" id="KAG7529668.1"/>
    </source>
</evidence>
<feature type="compositionally biased region" description="Low complexity" evidence="1">
    <location>
        <begin position="16"/>
        <end position="26"/>
    </location>
</feature>
<dbReference type="InterPro" id="IPR005162">
    <property type="entry name" value="Retrotrans_gag_dom"/>
</dbReference>
<dbReference type="EMBL" id="JAEFBJ010000129">
    <property type="protein sequence ID" value="KAG7529668.1"/>
    <property type="molecule type" value="Genomic_DNA"/>
</dbReference>
<dbReference type="AlphaFoldDB" id="A0A8T1XAT8"/>
<comment type="caution">
    <text evidence="3">The sequence shown here is derived from an EMBL/GenBank/DDBJ whole genome shotgun (WGS) entry which is preliminary data.</text>
</comment>
<evidence type="ECO:0000313" key="4">
    <source>
        <dbReference type="Proteomes" id="UP000694251"/>
    </source>
</evidence>
<dbReference type="PANTHER" id="PTHR15503">
    <property type="entry name" value="LDOC1 RELATED"/>
    <property type="match status" value="1"/>
</dbReference>
<dbReference type="OrthoDB" id="2431547at2759"/>
<proteinExistence type="predicted"/>
<feature type="domain" description="Retrotransposon gag" evidence="2">
    <location>
        <begin position="107"/>
        <end position="171"/>
    </location>
</feature>
<dbReference type="PANTHER" id="PTHR15503:SF45">
    <property type="entry name" value="RNA-DIRECTED DNA POLYMERASE HOMOLOG"/>
    <property type="match status" value="1"/>
</dbReference>
<sequence>MARRGRPRGSQEERPVAPGCRGVPVVPGTPPHVPNGLQFPPTPPPNVVSMEDMREILQSMSQMFAQNSAIQQTLFKKEVGLQKFESSSDPMEAEKWFDLFKEALAYLGRAFIELYFPGSKRSNLRMRFEELKQKDNTVREYEAEFDRLSRYGAHIILDDGSRARRFEHGFRDSIRVVVEPQRLPTYAGVLECALILEGNEKKTQTYVRSGSSGNSSRVDRHKLPDVRGTPYGKPAVQQRPVQGVNKGCTHCGRTNHTSEMYNRVRNCLDIKAGRGRVYALGNQGETEEADAIQGMLSIFGISAFVLFDTDATHSFTFVDWFEHLSGVELVPLCLPICTPGGGILHFLGIIRDSNVLVGDISLPADLNVLPLKGYDVILGFDWLFCHFANLNCRRRKITFEVPGRKINKQRMYGILGSVSGIELILGTSPISKAPYRLSLSEMAELKKQLMELLEKGFIRPSSSPWGAPVLFVKKKDGSMRLCVDYRQLNQVTIKNKYPLPRIDDLLDQERPQRAHPFHLNIFGVAIRERPCRMHPTAAVVQACTQPDQLIRSPYMAPWTLGLTSSFWRIDHHPCRLPPSDKLDLPPNSNSFRRLSA</sequence>
<dbReference type="CDD" id="cd00303">
    <property type="entry name" value="retropepsin_like"/>
    <property type="match status" value="1"/>
</dbReference>
<feature type="region of interest" description="Disordered" evidence="1">
    <location>
        <begin position="1"/>
        <end position="41"/>
    </location>
</feature>
<organism evidence="3 4">
    <name type="scientific">Arabidopsis suecica</name>
    <name type="common">Swedish thale-cress</name>
    <name type="synonym">Cardaminopsis suecica</name>
    <dbReference type="NCBI Taxonomy" id="45249"/>
    <lineage>
        <taxon>Eukaryota</taxon>
        <taxon>Viridiplantae</taxon>
        <taxon>Streptophyta</taxon>
        <taxon>Embryophyta</taxon>
        <taxon>Tracheophyta</taxon>
        <taxon>Spermatophyta</taxon>
        <taxon>Magnoliopsida</taxon>
        <taxon>eudicotyledons</taxon>
        <taxon>Gunneridae</taxon>
        <taxon>Pentapetalae</taxon>
        <taxon>rosids</taxon>
        <taxon>malvids</taxon>
        <taxon>Brassicales</taxon>
        <taxon>Brassicaceae</taxon>
        <taxon>Camelineae</taxon>
        <taxon>Arabidopsis</taxon>
    </lineage>
</organism>
<dbReference type="Pfam" id="PF08284">
    <property type="entry name" value="RVP_2"/>
    <property type="match status" value="1"/>
</dbReference>